<protein>
    <recommendedName>
        <fullName evidence="12">Sec20 C-terminal domain-containing protein</fullName>
    </recommendedName>
</protein>
<accession>G8ZU31</accession>
<feature type="domain" description="Sec20 C-terminal" evidence="12">
    <location>
        <begin position="175"/>
        <end position="266"/>
    </location>
</feature>
<evidence type="ECO:0000256" key="7">
    <source>
        <dbReference type="ARBA" id="ARBA00023054"/>
    </source>
</evidence>
<evidence type="ECO:0000256" key="2">
    <source>
        <dbReference type="ARBA" id="ARBA00022448"/>
    </source>
</evidence>
<dbReference type="EMBL" id="HE616745">
    <property type="protein sequence ID" value="CCE92125.1"/>
    <property type="molecule type" value="Genomic_DNA"/>
</dbReference>
<keyword evidence="14" id="KW-1185">Reference proteome</keyword>
<comment type="similarity">
    <text evidence="9">Belongs to the SEC20 family.</text>
</comment>
<dbReference type="GO" id="GO:0005484">
    <property type="term" value="F:SNAP receptor activity"/>
    <property type="evidence" value="ECO:0007669"/>
    <property type="project" value="InterPro"/>
</dbReference>
<dbReference type="eggNOG" id="ENOG502S7WD">
    <property type="taxonomic scope" value="Eukaryota"/>
</dbReference>
<evidence type="ECO:0000313" key="13">
    <source>
        <dbReference type="EMBL" id="CCE92125.1"/>
    </source>
</evidence>
<comment type="subcellular location">
    <subcellularLocation>
        <location evidence="1">Endoplasmic reticulum membrane</location>
        <topology evidence="1">Single-pass type IV membrane protein</topology>
    </subcellularLocation>
</comment>
<sequence length="342" mass="38851">MVAKAYTGKVASLQDSMLKELEKLSDGESYADVEGCAVAQAADMILEYESLLKIIEVCLNNGHRGLRVKWTKSNALDTCDSLNIVQNGETQGTLSEKEEIVKDLEFFLRSIDWLFEYKTRLRLAVKDGHRKVIEQRDLKRDESIKDNEVKYEEKASEAETYEVKSSATTKDKLLSRTKQLSANLIRGNQVLQSAVLQSDLNLDELEEQSSSLSKINDKYTQLETVFNKTSQLVKTLEKASHQEKRDVYFALGFLCLCVSWVLWRRIFRLPVRLALWLAFKFFRGILITIGLVKNVSTTKIPVPPMSVLHTTTTTSTTNVTTTDTIEQAVNEAMDRILTHDEL</sequence>
<organism evidence="13 14">
    <name type="scientific">Torulaspora delbrueckii</name>
    <name type="common">Yeast</name>
    <name type="synonym">Candida colliculosa</name>
    <dbReference type="NCBI Taxonomy" id="4950"/>
    <lineage>
        <taxon>Eukaryota</taxon>
        <taxon>Fungi</taxon>
        <taxon>Dikarya</taxon>
        <taxon>Ascomycota</taxon>
        <taxon>Saccharomycotina</taxon>
        <taxon>Saccharomycetes</taxon>
        <taxon>Saccharomycetales</taxon>
        <taxon>Saccharomycetaceae</taxon>
        <taxon>Torulaspora</taxon>
    </lineage>
</organism>
<feature type="transmembrane region" description="Helical" evidence="11">
    <location>
        <begin position="247"/>
        <end position="267"/>
    </location>
</feature>
<keyword evidence="2" id="KW-0813">Transport</keyword>
<feature type="coiled-coil region" evidence="10">
    <location>
        <begin position="188"/>
        <end position="222"/>
    </location>
</feature>
<keyword evidence="3 11" id="KW-0812">Transmembrane</keyword>
<keyword evidence="4" id="KW-0256">Endoplasmic reticulum</keyword>
<dbReference type="GO" id="GO:0006890">
    <property type="term" value="P:retrograde vesicle-mediated transport, Golgi to endoplasmic reticulum"/>
    <property type="evidence" value="ECO:0007669"/>
    <property type="project" value="EnsemblFungi"/>
</dbReference>
<dbReference type="Proteomes" id="UP000005627">
    <property type="component" value="Chromosome 4"/>
</dbReference>
<dbReference type="OrthoDB" id="46868at2759"/>
<dbReference type="InParanoid" id="G8ZU31"/>
<keyword evidence="5" id="KW-0931">ER-Golgi transport</keyword>
<dbReference type="InterPro" id="IPR005606">
    <property type="entry name" value="Sec20"/>
</dbReference>
<feature type="transmembrane region" description="Helical" evidence="11">
    <location>
        <begin position="273"/>
        <end position="292"/>
    </location>
</feature>
<evidence type="ECO:0000256" key="10">
    <source>
        <dbReference type="SAM" id="Coils"/>
    </source>
</evidence>
<evidence type="ECO:0000256" key="1">
    <source>
        <dbReference type="ARBA" id="ARBA00004163"/>
    </source>
</evidence>
<reference evidence="13 14" key="1">
    <citation type="journal article" date="2011" name="Proc. Natl. Acad. Sci. U.S.A.">
        <title>Evolutionary erosion of yeast sex chromosomes by mating-type switching accidents.</title>
        <authorList>
            <person name="Gordon J.L."/>
            <person name="Armisen D."/>
            <person name="Proux-Wera E."/>
            <person name="Oheigeartaigh S.S."/>
            <person name="Byrne K.P."/>
            <person name="Wolfe K.H."/>
        </authorList>
    </citation>
    <scope>NUCLEOTIDE SEQUENCE [LARGE SCALE GENOMIC DNA]</scope>
    <source>
        <strain evidence="14">ATCC 10662 / CBS 1146 / NBRC 0425 / NCYC 2629 / NRRL Y-866</strain>
    </source>
</reference>
<dbReference type="GeneID" id="11503492"/>
<dbReference type="PANTHER" id="PTHR12825:SF0">
    <property type="entry name" value="VESICLE TRANSPORT PROTEIN SEC20"/>
    <property type="match status" value="1"/>
</dbReference>
<evidence type="ECO:0000313" key="14">
    <source>
        <dbReference type="Proteomes" id="UP000005627"/>
    </source>
</evidence>
<proteinExistence type="inferred from homology"/>
<dbReference type="InterPro" id="IPR056173">
    <property type="entry name" value="Sec20_C"/>
</dbReference>
<evidence type="ECO:0000256" key="6">
    <source>
        <dbReference type="ARBA" id="ARBA00022989"/>
    </source>
</evidence>
<dbReference type="RefSeq" id="XP_003681336.1">
    <property type="nucleotide sequence ID" value="XM_003681288.1"/>
</dbReference>
<keyword evidence="6 11" id="KW-1133">Transmembrane helix</keyword>
<dbReference type="Pfam" id="PF03908">
    <property type="entry name" value="Sec20"/>
    <property type="match status" value="1"/>
</dbReference>
<evidence type="ECO:0000256" key="3">
    <source>
        <dbReference type="ARBA" id="ARBA00022692"/>
    </source>
</evidence>
<dbReference type="KEGG" id="tdl:TDEL_0D05410"/>
<dbReference type="AlphaFoldDB" id="G8ZU31"/>
<keyword evidence="7 10" id="KW-0175">Coiled coil</keyword>
<dbReference type="FunCoup" id="G8ZU31">
    <property type="interactions" value="62"/>
</dbReference>
<dbReference type="HOGENOM" id="CLU_046734_0_0_1"/>
<evidence type="ECO:0000259" key="12">
    <source>
        <dbReference type="Pfam" id="PF03908"/>
    </source>
</evidence>
<dbReference type="PANTHER" id="PTHR12825">
    <property type="entry name" value="BNIP1-RELATED"/>
    <property type="match status" value="1"/>
</dbReference>
<dbReference type="GO" id="GO:0005789">
    <property type="term" value="C:endoplasmic reticulum membrane"/>
    <property type="evidence" value="ECO:0007669"/>
    <property type="project" value="UniProtKB-SubCell"/>
</dbReference>
<evidence type="ECO:0000256" key="5">
    <source>
        <dbReference type="ARBA" id="ARBA00022892"/>
    </source>
</evidence>
<evidence type="ECO:0000256" key="11">
    <source>
        <dbReference type="SAM" id="Phobius"/>
    </source>
</evidence>
<gene>
    <name evidence="13" type="primary">TDEL0D05410</name>
    <name evidence="13" type="ORF">TDEL_0D05410</name>
</gene>
<dbReference type="GO" id="GO:0031201">
    <property type="term" value="C:SNARE complex"/>
    <property type="evidence" value="ECO:0007669"/>
    <property type="project" value="EnsemblFungi"/>
</dbReference>
<keyword evidence="8 11" id="KW-0472">Membrane</keyword>
<evidence type="ECO:0000256" key="9">
    <source>
        <dbReference type="ARBA" id="ARBA00037934"/>
    </source>
</evidence>
<dbReference type="STRING" id="1076872.G8ZU31"/>
<evidence type="ECO:0000256" key="4">
    <source>
        <dbReference type="ARBA" id="ARBA00022824"/>
    </source>
</evidence>
<name>G8ZU31_TORDE</name>
<evidence type="ECO:0000256" key="8">
    <source>
        <dbReference type="ARBA" id="ARBA00023136"/>
    </source>
</evidence>